<evidence type="ECO:0000256" key="3">
    <source>
        <dbReference type="SAM" id="SignalP"/>
    </source>
</evidence>
<accession>A0A2W4CB57</accession>
<feature type="chain" id="PRO_5015996676" description="Curlin" evidence="3">
    <location>
        <begin position="22"/>
        <end position="131"/>
    </location>
</feature>
<keyword evidence="2 3" id="KW-0732">Signal</keyword>
<comment type="caution">
    <text evidence="4">The sequence shown here is derived from an EMBL/GenBank/DDBJ whole genome shotgun (WGS) entry which is preliminary data.</text>
</comment>
<dbReference type="RefSeq" id="WP_111163955.1">
    <property type="nucleotide sequence ID" value="NZ_PCDP01000075.1"/>
</dbReference>
<protein>
    <recommendedName>
        <fullName evidence="6">Curlin</fullName>
    </recommendedName>
</protein>
<dbReference type="AlphaFoldDB" id="A0A2W4CB57"/>
<evidence type="ECO:0000313" key="5">
    <source>
        <dbReference type="Proteomes" id="UP000248925"/>
    </source>
</evidence>
<evidence type="ECO:0000256" key="2">
    <source>
        <dbReference type="ARBA" id="ARBA00022729"/>
    </source>
</evidence>
<dbReference type="Pfam" id="PF07012">
    <property type="entry name" value="Curlin_rpt"/>
    <property type="match status" value="1"/>
</dbReference>
<dbReference type="InterPro" id="IPR009742">
    <property type="entry name" value="Curlin_rpt"/>
</dbReference>
<evidence type="ECO:0008006" key="6">
    <source>
        <dbReference type="Google" id="ProtNLM"/>
    </source>
</evidence>
<dbReference type="GO" id="GO:0009289">
    <property type="term" value="C:pilus"/>
    <property type="evidence" value="ECO:0007669"/>
    <property type="project" value="InterPro"/>
</dbReference>
<gene>
    <name evidence="4" type="ORF">CPY51_29585</name>
</gene>
<feature type="signal peptide" evidence="3">
    <location>
        <begin position="1"/>
        <end position="21"/>
    </location>
</feature>
<evidence type="ECO:0000256" key="1">
    <source>
        <dbReference type="ARBA" id="ARBA00009766"/>
    </source>
</evidence>
<dbReference type="EMBL" id="PCDP01000075">
    <property type="protein sequence ID" value="PZM08175.1"/>
    <property type="molecule type" value="Genomic_DNA"/>
</dbReference>
<name>A0A2W4CB57_9HYPH</name>
<organism evidence="4 5">
    <name type="scientific">Rhizobium tubonense</name>
    <dbReference type="NCBI Taxonomy" id="484088"/>
    <lineage>
        <taxon>Bacteria</taxon>
        <taxon>Pseudomonadati</taxon>
        <taxon>Pseudomonadota</taxon>
        <taxon>Alphaproteobacteria</taxon>
        <taxon>Hyphomicrobiales</taxon>
        <taxon>Rhizobiaceae</taxon>
        <taxon>Rhizobium/Agrobacterium group</taxon>
        <taxon>Rhizobium</taxon>
    </lineage>
</organism>
<comment type="similarity">
    <text evidence="1">Belongs to the CsgA/CsgB family.</text>
</comment>
<dbReference type="GO" id="GO:0007155">
    <property type="term" value="P:cell adhesion"/>
    <property type="evidence" value="ECO:0007669"/>
    <property type="project" value="InterPro"/>
</dbReference>
<dbReference type="OrthoDB" id="8393216at2"/>
<reference evidence="4 5" key="1">
    <citation type="journal article" date="2018" name="Sci. Rep.">
        <title>Rhizobium tumorigenes sp. nov., a novel plant tumorigenic bacterium isolated from cane gall tumors on thornless blackberry.</title>
        <authorList>
            <person name="Kuzmanovi N."/>
            <person name="Smalla K."/>
            <person name="Gronow S."/>
            <person name="PuBawska J."/>
        </authorList>
    </citation>
    <scope>NUCLEOTIDE SEQUENCE [LARGE SCALE GENOMIC DNA]</scope>
    <source>
        <strain evidence="4 5">CCBAU 85046</strain>
    </source>
</reference>
<dbReference type="Proteomes" id="UP000248925">
    <property type="component" value="Unassembled WGS sequence"/>
</dbReference>
<proteinExistence type="inferred from homology"/>
<keyword evidence="5" id="KW-1185">Reference proteome</keyword>
<evidence type="ECO:0000313" key="4">
    <source>
        <dbReference type="EMBL" id="PZM08175.1"/>
    </source>
</evidence>
<sequence>MKKIATSIAVAACLLSTSSFAADSYSTSPAFVRQATGTGYSSLDTSAIMKPAFSMISAVPAFTAPTAGNLANTLQIGDFNVANIEQHGVGNVGLIQQVGYANTASISQEGSGHQAFISQQGRNNVAIIHQR</sequence>